<evidence type="ECO:0000313" key="1">
    <source>
        <dbReference type="EMBL" id="KAJ1104664.1"/>
    </source>
</evidence>
<organism evidence="1 2">
    <name type="scientific">Pleurodeles waltl</name>
    <name type="common">Iberian ribbed newt</name>
    <dbReference type="NCBI Taxonomy" id="8319"/>
    <lineage>
        <taxon>Eukaryota</taxon>
        <taxon>Metazoa</taxon>
        <taxon>Chordata</taxon>
        <taxon>Craniata</taxon>
        <taxon>Vertebrata</taxon>
        <taxon>Euteleostomi</taxon>
        <taxon>Amphibia</taxon>
        <taxon>Batrachia</taxon>
        <taxon>Caudata</taxon>
        <taxon>Salamandroidea</taxon>
        <taxon>Salamandridae</taxon>
        <taxon>Pleurodelinae</taxon>
        <taxon>Pleurodeles</taxon>
    </lineage>
</organism>
<protein>
    <submittedName>
        <fullName evidence="1">Uncharacterized protein</fullName>
    </submittedName>
</protein>
<dbReference type="Proteomes" id="UP001066276">
    <property type="component" value="Chromosome 9"/>
</dbReference>
<sequence>MGSWEENTGVCPESAVSHWRFSSPKGPEPVMRTWEKTELSGPHSKLKWTNIQKAMEAAKLSGAQILVETERSRQRPEQKMDAISTEVNLLRTNLCKVNERFFTTKEQVNKLKLMKEAEELWANTRCFRDLTLYLNERLEDAEGRSRRCSLRCVGFHERSKEEAPEMFLESWLKCTLDPGKLFKIFIDEWVLRALVLRPPQELLQEPL</sequence>
<comment type="caution">
    <text evidence="1">The sequence shown here is derived from an EMBL/GenBank/DDBJ whole genome shotgun (WGS) entry which is preliminary data.</text>
</comment>
<name>A0AAV7MNJ1_PLEWA</name>
<proteinExistence type="predicted"/>
<accession>A0AAV7MNJ1</accession>
<dbReference type="AlphaFoldDB" id="A0AAV7MNJ1"/>
<reference evidence="1" key="1">
    <citation type="journal article" date="2022" name="bioRxiv">
        <title>Sequencing and chromosome-scale assembly of the giantPleurodeles waltlgenome.</title>
        <authorList>
            <person name="Brown T."/>
            <person name="Elewa A."/>
            <person name="Iarovenko S."/>
            <person name="Subramanian E."/>
            <person name="Araus A.J."/>
            <person name="Petzold A."/>
            <person name="Susuki M."/>
            <person name="Suzuki K.-i.T."/>
            <person name="Hayashi T."/>
            <person name="Toyoda A."/>
            <person name="Oliveira C."/>
            <person name="Osipova E."/>
            <person name="Leigh N.D."/>
            <person name="Simon A."/>
            <person name="Yun M.H."/>
        </authorList>
    </citation>
    <scope>NUCLEOTIDE SEQUENCE</scope>
    <source>
        <strain evidence="1">20211129_DDA</strain>
        <tissue evidence="1">Liver</tissue>
    </source>
</reference>
<gene>
    <name evidence="1" type="ORF">NDU88_002074</name>
</gene>
<evidence type="ECO:0000313" key="2">
    <source>
        <dbReference type="Proteomes" id="UP001066276"/>
    </source>
</evidence>
<keyword evidence="2" id="KW-1185">Reference proteome</keyword>
<dbReference type="EMBL" id="JANPWB010000013">
    <property type="protein sequence ID" value="KAJ1104664.1"/>
    <property type="molecule type" value="Genomic_DNA"/>
</dbReference>